<reference evidence="3 4" key="1">
    <citation type="submission" date="2016-10" db="EMBL/GenBank/DDBJ databases">
        <authorList>
            <person name="de Groot N.N."/>
        </authorList>
    </citation>
    <scope>NUCLEOTIDE SEQUENCE [LARGE SCALE GENOMIC DNA]</scope>
    <source>
        <strain evidence="3 4">DSM 23042</strain>
    </source>
</reference>
<feature type="transmembrane region" description="Helical" evidence="1">
    <location>
        <begin position="80"/>
        <end position="100"/>
    </location>
</feature>
<protein>
    <submittedName>
        <fullName evidence="3">Tripartite tricarboxylate transporter TctB family protein</fullName>
    </submittedName>
</protein>
<keyword evidence="1" id="KW-0472">Membrane</keyword>
<evidence type="ECO:0000313" key="3">
    <source>
        <dbReference type="EMBL" id="SES42581.1"/>
    </source>
</evidence>
<feature type="domain" description="DUF1468" evidence="2">
    <location>
        <begin position="12"/>
        <end position="165"/>
    </location>
</feature>
<gene>
    <name evidence="3" type="ORF">SAMN04490244_1214</name>
</gene>
<feature type="transmembrane region" description="Helical" evidence="1">
    <location>
        <begin position="137"/>
        <end position="164"/>
    </location>
</feature>
<evidence type="ECO:0000256" key="1">
    <source>
        <dbReference type="SAM" id="Phobius"/>
    </source>
</evidence>
<proteinExistence type="predicted"/>
<name>A0A1H9X929_9RHOB</name>
<organism evidence="3 4">
    <name type="scientific">Tranquillimonas rosea</name>
    <dbReference type="NCBI Taxonomy" id="641238"/>
    <lineage>
        <taxon>Bacteria</taxon>
        <taxon>Pseudomonadati</taxon>
        <taxon>Pseudomonadota</taxon>
        <taxon>Alphaproteobacteria</taxon>
        <taxon>Rhodobacterales</taxon>
        <taxon>Roseobacteraceae</taxon>
        <taxon>Tranquillimonas</taxon>
    </lineage>
</organism>
<keyword evidence="1" id="KW-1133">Transmembrane helix</keyword>
<dbReference type="STRING" id="641238.SAMN04490244_1214"/>
<sequence length="165" mass="17239">MKVLSGRVVFDLVLLAGAVWGLVQARSLPAAFGPGQIGPGDFPAAVMIIAIVALLAVLWQDLRASREEPRAEEGSTERVGLAETFGVLATGVLLAGYIALLEPLGFLASTVAFLFLAVLSCTWFLDRPDSGAAWGRLLLSAAVLAVAGTGLSYVVFTYGFGLIFP</sequence>
<evidence type="ECO:0000259" key="2">
    <source>
        <dbReference type="Pfam" id="PF07331"/>
    </source>
</evidence>
<keyword evidence="1" id="KW-0812">Transmembrane</keyword>
<keyword evidence="4" id="KW-1185">Reference proteome</keyword>
<dbReference type="AlphaFoldDB" id="A0A1H9X929"/>
<evidence type="ECO:0000313" key="4">
    <source>
        <dbReference type="Proteomes" id="UP000198885"/>
    </source>
</evidence>
<dbReference type="OrthoDB" id="7865358at2"/>
<dbReference type="InterPro" id="IPR009936">
    <property type="entry name" value="DUF1468"/>
</dbReference>
<dbReference type="Proteomes" id="UP000198885">
    <property type="component" value="Unassembled WGS sequence"/>
</dbReference>
<feature type="transmembrane region" description="Helical" evidence="1">
    <location>
        <begin position="106"/>
        <end position="125"/>
    </location>
</feature>
<dbReference type="RefSeq" id="WP_092696397.1">
    <property type="nucleotide sequence ID" value="NZ_FOGU01000021.1"/>
</dbReference>
<feature type="transmembrane region" description="Helical" evidence="1">
    <location>
        <begin position="41"/>
        <end position="59"/>
    </location>
</feature>
<accession>A0A1H9X929</accession>
<dbReference type="EMBL" id="FOGU01000021">
    <property type="protein sequence ID" value="SES42581.1"/>
    <property type="molecule type" value="Genomic_DNA"/>
</dbReference>
<dbReference type="Pfam" id="PF07331">
    <property type="entry name" value="TctB"/>
    <property type="match status" value="1"/>
</dbReference>